<protein>
    <recommendedName>
        <fullName evidence="3">Gustatory receptor</fullName>
    </recommendedName>
</protein>
<gene>
    <name evidence="1" type="ORF">CEXT_555741</name>
</gene>
<dbReference type="AlphaFoldDB" id="A0AAV4MRE4"/>
<reference evidence="1 2" key="1">
    <citation type="submission" date="2021-06" db="EMBL/GenBank/DDBJ databases">
        <title>Caerostris extrusa draft genome.</title>
        <authorList>
            <person name="Kono N."/>
            <person name="Arakawa K."/>
        </authorList>
    </citation>
    <scope>NUCLEOTIDE SEQUENCE [LARGE SCALE GENOMIC DNA]</scope>
</reference>
<dbReference type="EMBL" id="BPLR01020124">
    <property type="protein sequence ID" value="GIX75016.1"/>
    <property type="molecule type" value="Genomic_DNA"/>
</dbReference>
<sequence length="93" mass="10757">MGILRCKRFRVLVCCSVDCRGVPIELNEFKAVFYKKAFVRMMSSTTLEEPKLERWLFDKPHFVFTGCDIVSYRRSTVLAVVGTLLTYTVLVIN</sequence>
<comment type="caution">
    <text evidence="1">The sequence shown here is derived from an EMBL/GenBank/DDBJ whole genome shotgun (WGS) entry which is preliminary data.</text>
</comment>
<organism evidence="1 2">
    <name type="scientific">Caerostris extrusa</name>
    <name type="common">Bark spider</name>
    <name type="synonym">Caerostris bankana</name>
    <dbReference type="NCBI Taxonomy" id="172846"/>
    <lineage>
        <taxon>Eukaryota</taxon>
        <taxon>Metazoa</taxon>
        <taxon>Ecdysozoa</taxon>
        <taxon>Arthropoda</taxon>
        <taxon>Chelicerata</taxon>
        <taxon>Arachnida</taxon>
        <taxon>Araneae</taxon>
        <taxon>Araneomorphae</taxon>
        <taxon>Entelegynae</taxon>
        <taxon>Araneoidea</taxon>
        <taxon>Araneidae</taxon>
        <taxon>Caerostris</taxon>
    </lineage>
</organism>
<evidence type="ECO:0000313" key="2">
    <source>
        <dbReference type="Proteomes" id="UP001054945"/>
    </source>
</evidence>
<dbReference type="Proteomes" id="UP001054945">
    <property type="component" value="Unassembled WGS sequence"/>
</dbReference>
<keyword evidence="2" id="KW-1185">Reference proteome</keyword>
<proteinExistence type="predicted"/>
<evidence type="ECO:0008006" key="3">
    <source>
        <dbReference type="Google" id="ProtNLM"/>
    </source>
</evidence>
<name>A0AAV4MRE4_CAEEX</name>
<accession>A0AAV4MRE4</accession>
<evidence type="ECO:0000313" key="1">
    <source>
        <dbReference type="EMBL" id="GIX75016.1"/>
    </source>
</evidence>